<comment type="caution">
    <text evidence="5">The sequence shown here is derived from an EMBL/GenBank/DDBJ whole genome shotgun (WGS) entry which is preliminary data.</text>
</comment>
<dbReference type="OrthoDB" id="105971at2"/>
<dbReference type="EMBL" id="PXYI01000003">
    <property type="protein sequence ID" value="PSJ40955.1"/>
    <property type="molecule type" value="Genomic_DNA"/>
</dbReference>
<dbReference type="Pfam" id="PF07676">
    <property type="entry name" value="PD40"/>
    <property type="match status" value="4"/>
</dbReference>
<keyword evidence="3" id="KW-0472">Membrane</keyword>
<reference evidence="5 6" key="1">
    <citation type="submission" date="2018-03" db="EMBL/GenBank/DDBJ databases">
        <title>The draft genome of Sphingosinicella sp. GL-C-18.</title>
        <authorList>
            <person name="Liu L."/>
            <person name="Li L."/>
            <person name="Liang L."/>
            <person name="Zhang X."/>
            <person name="Wang T."/>
        </authorList>
    </citation>
    <scope>NUCLEOTIDE SEQUENCE [LARGE SCALE GENOMIC DNA]</scope>
    <source>
        <strain evidence="5 6">GL-C-18</strain>
    </source>
</reference>
<dbReference type="InterPro" id="IPR011990">
    <property type="entry name" value="TPR-like_helical_dom_sf"/>
</dbReference>
<dbReference type="RefSeq" id="WP_146151003.1">
    <property type="nucleotide sequence ID" value="NZ_PXYI01000003.1"/>
</dbReference>
<dbReference type="InterPro" id="IPR011042">
    <property type="entry name" value="6-blade_b-propeller_TolB-like"/>
</dbReference>
<dbReference type="Proteomes" id="UP000241167">
    <property type="component" value="Unassembled WGS sequence"/>
</dbReference>
<evidence type="ECO:0000259" key="4">
    <source>
        <dbReference type="SMART" id="SM01043"/>
    </source>
</evidence>
<name>A0A2P7QSL6_9SPHN</name>
<dbReference type="InterPro" id="IPR005158">
    <property type="entry name" value="BTAD"/>
</dbReference>
<keyword evidence="6" id="KW-1185">Reference proteome</keyword>
<dbReference type="Gene3D" id="2.120.10.30">
    <property type="entry name" value="TolB, C-terminal domain"/>
    <property type="match status" value="3"/>
</dbReference>
<feature type="region of interest" description="Disordered" evidence="2">
    <location>
        <begin position="247"/>
        <end position="269"/>
    </location>
</feature>
<dbReference type="PANTHER" id="PTHR36842:SF1">
    <property type="entry name" value="PROTEIN TOLB"/>
    <property type="match status" value="1"/>
</dbReference>
<dbReference type="SUPFAM" id="SSF48452">
    <property type="entry name" value="TPR-like"/>
    <property type="match status" value="1"/>
</dbReference>
<feature type="transmembrane region" description="Helical" evidence="3">
    <location>
        <begin position="304"/>
        <end position="323"/>
    </location>
</feature>
<feature type="domain" description="Bacterial transcriptional activator" evidence="4">
    <location>
        <begin position="101"/>
        <end position="241"/>
    </location>
</feature>
<dbReference type="InterPro" id="IPR036388">
    <property type="entry name" value="WH-like_DNA-bd_sf"/>
</dbReference>
<dbReference type="SUPFAM" id="SSF69304">
    <property type="entry name" value="Tricorn protease N-terminal domain"/>
    <property type="match status" value="1"/>
</dbReference>
<dbReference type="AlphaFoldDB" id="A0A2P7QSL6"/>
<dbReference type="InterPro" id="IPR011659">
    <property type="entry name" value="WD40"/>
</dbReference>
<dbReference type="SMART" id="SM01043">
    <property type="entry name" value="BTAD"/>
    <property type="match status" value="1"/>
</dbReference>
<keyword evidence="3" id="KW-0812">Transmembrane</keyword>
<organism evidence="5 6">
    <name type="scientific">Allosphingosinicella deserti</name>
    <dbReference type="NCBI Taxonomy" id="2116704"/>
    <lineage>
        <taxon>Bacteria</taxon>
        <taxon>Pseudomonadati</taxon>
        <taxon>Pseudomonadota</taxon>
        <taxon>Alphaproteobacteria</taxon>
        <taxon>Sphingomonadales</taxon>
        <taxon>Sphingomonadaceae</taxon>
        <taxon>Allosphingosinicella</taxon>
    </lineage>
</organism>
<protein>
    <recommendedName>
        <fullName evidence="4">Bacterial transcriptional activator domain-containing protein</fullName>
    </recommendedName>
</protein>
<comment type="similarity">
    <text evidence="1">Belongs to the TolB family.</text>
</comment>
<dbReference type="Gene3D" id="1.10.10.10">
    <property type="entry name" value="Winged helix-like DNA-binding domain superfamily/Winged helix DNA-binding domain"/>
    <property type="match status" value="1"/>
</dbReference>
<evidence type="ECO:0000313" key="5">
    <source>
        <dbReference type="EMBL" id="PSJ40955.1"/>
    </source>
</evidence>
<accession>A0A2P7QSL6</accession>
<evidence type="ECO:0000256" key="1">
    <source>
        <dbReference type="ARBA" id="ARBA00009820"/>
    </source>
</evidence>
<dbReference type="SUPFAM" id="SSF69322">
    <property type="entry name" value="Tricorn protease domain 2"/>
    <property type="match status" value="1"/>
</dbReference>
<evidence type="ECO:0000313" key="6">
    <source>
        <dbReference type="Proteomes" id="UP000241167"/>
    </source>
</evidence>
<evidence type="ECO:0000256" key="2">
    <source>
        <dbReference type="SAM" id="MobiDB-lite"/>
    </source>
</evidence>
<proteinExistence type="inferred from homology"/>
<dbReference type="Pfam" id="PF03704">
    <property type="entry name" value="BTAD"/>
    <property type="match status" value="1"/>
</dbReference>
<evidence type="ECO:0000256" key="3">
    <source>
        <dbReference type="SAM" id="Phobius"/>
    </source>
</evidence>
<dbReference type="Gene3D" id="1.25.40.10">
    <property type="entry name" value="Tetratricopeptide repeat domain"/>
    <property type="match status" value="1"/>
</dbReference>
<gene>
    <name evidence="5" type="ORF">C7I55_11890</name>
</gene>
<keyword evidence="3" id="KW-1133">Transmembrane helix</keyword>
<sequence>MGADSGWQLRLLDNFRLIGTAGDVPLSARKAVALLAYLAMQQDRMARREVLATLLWENADPAQARVSLRQALAAIRKIESEESPLLSAEGDFIRLAPEVDVDARRFERLAEGDHAARSEAPELYRTDLLGGFSLKDSIGFNEWLGVEQARLRQRAVGVLHSLVEDALQPGGDLNAGIASALRLLTLDAYNEAGHRGLMQLYTRQGRAALALAQYRSLSDLLRHELAVAPEAETSRLYEEIKSGRRRLVEDAVPQPATDRPDPGRNALVPGPEIERLALPGSEPSGPAPLPAQPQSRGRLKSWRLPVAGIAALCLAIAVLGYFWTRDGGAPPRLGQVFPIATSDEIEAAPALSPDGEQLAYTMTRNGNRDIYLLPASGDGAPMRLTDNSAGDGAVAWRPDGLAIAFVRTAPSGDRPCEIILKPVPVGDERVIGRCITDYGTSLSWMPDGRSLVFRDMPASGKAIRLYRLDVESGKVRPISNPPQASIGDFEPSVSHDGRFVVFQRSSSLDTFDLMLLDLETGEEQRLSAGHSWSAVWEHDDRGLIYSARRKGDYGLWWIDPSRPGEPHRLSAGVSQFRALSYSARRNRLVFEAMQERNSLLQLPKDASPDTAPTSFPAVRPGVFTRFVAEANTGDVLFVSGRSGHDEIWIAPAGQPAKQRTRFTGWRFEDLSWSPDGSWIAFVGLRNGSPDLYLIRRDGGEPVRLTNDAVEEIMPAWSPDGQTLYFGSRRGGAWRIWRMDPAQPRSAHPVTDAGPWRAVPSANGRSLYYVVDGQRGIRRRDFGADGRLSGPETMVVQDVHPSDWRNWAVTSDAIFYVRRAGPYSPGWLRRYDLASGEDRAVTDATNLAWMQSFALRRDGGLLLARRDVQIDIYGSDLD</sequence>
<dbReference type="PANTHER" id="PTHR36842">
    <property type="entry name" value="PROTEIN TOLB HOMOLOG"/>
    <property type="match status" value="1"/>
</dbReference>